<dbReference type="Gene3D" id="3.30.420.10">
    <property type="entry name" value="Ribonuclease H-like superfamily/Ribonuclease H"/>
    <property type="match status" value="1"/>
</dbReference>
<accession>A0A4C1U8M3</accession>
<sequence>MGATRTARQAETRPDRLMPIYDREMRRRREKKRMYDILTGDETWLCNYDPETKRHRRYAWWLENEPTPRKCRHARNIQKQRVATFFCKTGHIATLVLEVKKQLILSGMWHCAPAVLSAWCDKRPNLRNRHLLWHHDNAALHTAARGLVLF</sequence>
<reference evidence="1 2" key="1">
    <citation type="journal article" date="2019" name="Commun. Biol.">
        <title>The bagworm genome reveals a unique fibroin gene that provides high tensile strength.</title>
        <authorList>
            <person name="Kono N."/>
            <person name="Nakamura H."/>
            <person name="Ohtoshi R."/>
            <person name="Tomita M."/>
            <person name="Numata K."/>
            <person name="Arakawa K."/>
        </authorList>
    </citation>
    <scope>NUCLEOTIDE SEQUENCE [LARGE SCALE GENOMIC DNA]</scope>
</reference>
<organism evidence="1 2">
    <name type="scientific">Eumeta variegata</name>
    <name type="common">Bagworm moth</name>
    <name type="synonym">Eumeta japonica</name>
    <dbReference type="NCBI Taxonomy" id="151549"/>
    <lineage>
        <taxon>Eukaryota</taxon>
        <taxon>Metazoa</taxon>
        <taxon>Ecdysozoa</taxon>
        <taxon>Arthropoda</taxon>
        <taxon>Hexapoda</taxon>
        <taxon>Insecta</taxon>
        <taxon>Pterygota</taxon>
        <taxon>Neoptera</taxon>
        <taxon>Endopterygota</taxon>
        <taxon>Lepidoptera</taxon>
        <taxon>Glossata</taxon>
        <taxon>Ditrysia</taxon>
        <taxon>Tineoidea</taxon>
        <taxon>Psychidae</taxon>
        <taxon>Oiketicinae</taxon>
        <taxon>Eumeta</taxon>
    </lineage>
</organism>
<dbReference type="GO" id="GO:0003676">
    <property type="term" value="F:nucleic acid binding"/>
    <property type="evidence" value="ECO:0007669"/>
    <property type="project" value="InterPro"/>
</dbReference>
<dbReference type="InterPro" id="IPR036397">
    <property type="entry name" value="RNaseH_sf"/>
</dbReference>
<keyword evidence="2" id="KW-1185">Reference proteome</keyword>
<protein>
    <recommendedName>
        <fullName evidence="3">Mariner Mos1 transposase</fullName>
    </recommendedName>
</protein>
<dbReference type="EMBL" id="BGZK01000138">
    <property type="protein sequence ID" value="GBP22274.1"/>
    <property type="molecule type" value="Genomic_DNA"/>
</dbReference>
<dbReference type="Proteomes" id="UP000299102">
    <property type="component" value="Unassembled WGS sequence"/>
</dbReference>
<evidence type="ECO:0000313" key="1">
    <source>
        <dbReference type="EMBL" id="GBP22274.1"/>
    </source>
</evidence>
<evidence type="ECO:0008006" key="3">
    <source>
        <dbReference type="Google" id="ProtNLM"/>
    </source>
</evidence>
<comment type="caution">
    <text evidence="1">The sequence shown here is derived from an EMBL/GenBank/DDBJ whole genome shotgun (WGS) entry which is preliminary data.</text>
</comment>
<gene>
    <name evidence="1" type="ORF">EVAR_22560_1</name>
</gene>
<dbReference type="AlphaFoldDB" id="A0A4C1U8M3"/>
<dbReference type="OrthoDB" id="10017160at2759"/>
<evidence type="ECO:0000313" key="2">
    <source>
        <dbReference type="Proteomes" id="UP000299102"/>
    </source>
</evidence>
<name>A0A4C1U8M3_EUMVA</name>
<proteinExistence type="predicted"/>